<reference evidence="4" key="3">
    <citation type="submission" date="2015-04" db="UniProtKB">
        <authorList>
            <consortium name="EnsemblPlants"/>
        </authorList>
    </citation>
    <scope>IDENTIFICATION</scope>
</reference>
<dbReference type="HOGENOM" id="CLU_925630_0_0_1"/>
<accession>A0A0D9UYS2</accession>
<reference evidence="5" key="2">
    <citation type="submission" date="2013-12" db="EMBL/GenBank/DDBJ databases">
        <authorList>
            <person name="Yu Y."/>
            <person name="Lee S."/>
            <person name="de Baynast K."/>
            <person name="Wissotski M."/>
            <person name="Liu L."/>
            <person name="Talag J."/>
            <person name="Goicoechea J."/>
            <person name="Angelova A."/>
            <person name="Jetty R."/>
            <person name="Kudrna D."/>
            <person name="Golser W."/>
            <person name="Rivera L."/>
            <person name="Zhang J."/>
            <person name="Wing R."/>
        </authorList>
    </citation>
    <scope>NUCLEOTIDE SEQUENCE</scope>
</reference>
<keyword evidence="5" id="KW-1185">Reference proteome</keyword>
<reference evidence="4 5" key="1">
    <citation type="submission" date="2012-08" db="EMBL/GenBank/DDBJ databases">
        <title>Oryza genome evolution.</title>
        <authorList>
            <person name="Wing R.A."/>
        </authorList>
    </citation>
    <scope>NUCLEOTIDE SEQUENCE</scope>
</reference>
<dbReference type="Gene3D" id="3.10.129.10">
    <property type="entry name" value="Hotdog Thioesterase"/>
    <property type="match status" value="2"/>
</dbReference>
<evidence type="ECO:0000256" key="1">
    <source>
        <dbReference type="ARBA" id="ARBA00008324"/>
    </source>
</evidence>
<dbReference type="GO" id="GO:0047617">
    <property type="term" value="F:fatty acyl-CoA hydrolase activity"/>
    <property type="evidence" value="ECO:0007669"/>
    <property type="project" value="InterPro"/>
</dbReference>
<evidence type="ECO:0000313" key="4">
    <source>
        <dbReference type="EnsemblPlants" id="LPERR01G08150.1"/>
    </source>
</evidence>
<dbReference type="PANTHER" id="PTHR21660:SF1">
    <property type="entry name" value="ACYL-COENZYME A THIOESTERASE 13"/>
    <property type="match status" value="1"/>
</dbReference>
<dbReference type="InterPro" id="IPR006683">
    <property type="entry name" value="Thioestr_dom"/>
</dbReference>
<protein>
    <recommendedName>
        <fullName evidence="3">Thioesterase domain-containing protein</fullName>
    </recommendedName>
</protein>
<comment type="similarity">
    <text evidence="1">Belongs to the thioesterase PaaI family.</text>
</comment>
<sequence length="340" mass="36317">MAPPPPPWMAEAARRWLEEAGATVDGSGHRAFNALPLTGVRVSLADGGRAVCSLRVPAELTDAEGRWHPGAIAAAADDVCAAAIMSVEGIIKVSVHYDISYFSPANLHEEVELDGRVVEQKGKLTAVTVEIRKKDSGELVAIGRQWMSATRPKGPRHNQRPCSIAMDNDKSPSPSSPALAAAARRWLENPCDSLARSREHAAGDAFNAAVMPGFRVSIAEPGRLVCTFRVLATVTDAGGRFWHAGAVAAAVDNMCSAVVYTAGGVHVFTVNQAMSFFSPAPLGEEVEMDGRVVQRKGKMTAAVVEVRRKESGELVAVGRQWMTSTKARPEKKNGESRSKL</sequence>
<name>A0A0D9UYS2_9ORYZ</name>
<proteinExistence type="inferred from homology"/>
<dbReference type="PANTHER" id="PTHR21660">
    <property type="entry name" value="THIOESTERASE SUPERFAMILY MEMBER-RELATED"/>
    <property type="match status" value="1"/>
</dbReference>
<feature type="domain" description="Thioesterase" evidence="3">
    <location>
        <begin position="241"/>
        <end position="313"/>
    </location>
</feature>
<dbReference type="Proteomes" id="UP000032180">
    <property type="component" value="Chromosome 1"/>
</dbReference>
<dbReference type="InterPro" id="IPR039298">
    <property type="entry name" value="ACOT13"/>
</dbReference>
<dbReference type="InterPro" id="IPR029069">
    <property type="entry name" value="HotDog_dom_sf"/>
</dbReference>
<dbReference type="eggNOG" id="KOG3328">
    <property type="taxonomic scope" value="Eukaryota"/>
</dbReference>
<dbReference type="FunFam" id="3.10.129.10:FF:000068">
    <property type="entry name" value="Thioesterase superfamily protein"/>
    <property type="match status" value="1"/>
</dbReference>
<dbReference type="Gramene" id="LPERR01G08150.1">
    <property type="protein sequence ID" value="LPERR01G08150.1"/>
    <property type="gene ID" value="LPERR01G08150"/>
</dbReference>
<evidence type="ECO:0000313" key="5">
    <source>
        <dbReference type="Proteomes" id="UP000032180"/>
    </source>
</evidence>
<evidence type="ECO:0000259" key="3">
    <source>
        <dbReference type="Pfam" id="PF03061"/>
    </source>
</evidence>
<dbReference type="CDD" id="cd03443">
    <property type="entry name" value="PaaI_thioesterase"/>
    <property type="match status" value="1"/>
</dbReference>
<keyword evidence="2" id="KW-0378">Hydrolase</keyword>
<dbReference type="STRING" id="77586.A0A0D9UYS2"/>
<dbReference type="SUPFAM" id="SSF54637">
    <property type="entry name" value="Thioesterase/thiol ester dehydrase-isomerase"/>
    <property type="match status" value="2"/>
</dbReference>
<organism evidence="4 5">
    <name type="scientific">Leersia perrieri</name>
    <dbReference type="NCBI Taxonomy" id="77586"/>
    <lineage>
        <taxon>Eukaryota</taxon>
        <taxon>Viridiplantae</taxon>
        <taxon>Streptophyta</taxon>
        <taxon>Embryophyta</taxon>
        <taxon>Tracheophyta</taxon>
        <taxon>Spermatophyta</taxon>
        <taxon>Magnoliopsida</taxon>
        <taxon>Liliopsida</taxon>
        <taxon>Poales</taxon>
        <taxon>Poaceae</taxon>
        <taxon>BOP clade</taxon>
        <taxon>Oryzoideae</taxon>
        <taxon>Oryzeae</taxon>
        <taxon>Oryzinae</taxon>
        <taxon>Leersia</taxon>
    </lineage>
</organism>
<evidence type="ECO:0000256" key="2">
    <source>
        <dbReference type="ARBA" id="ARBA00022801"/>
    </source>
</evidence>
<dbReference type="AlphaFoldDB" id="A0A0D9UYS2"/>
<dbReference type="Pfam" id="PF03061">
    <property type="entry name" value="4HBT"/>
    <property type="match status" value="2"/>
</dbReference>
<feature type="domain" description="Thioesterase" evidence="3">
    <location>
        <begin position="65"/>
        <end position="138"/>
    </location>
</feature>
<dbReference type="EnsemblPlants" id="LPERR01G08150.1">
    <property type="protein sequence ID" value="LPERR01G08150.1"/>
    <property type="gene ID" value="LPERR01G08150"/>
</dbReference>